<accession>A0A9P9A7F6</accession>
<evidence type="ECO:0008006" key="4">
    <source>
        <dbReference type="Google" id="ProtNLM"/>
    </source>
</evidence>
<comment type="caution">
    <text evidence="2">The sequence shown here is derived from an EMBL/GenBank/DDBJ whole genome shotgun (WGS) entry which is preliminary data.</text>
</comment>
<evidence type="ECO:0000313" key="2">
    <source>
        <dbReference type="EMBL" id="KAH6685367.1"/>
    </source>
</evidence>
<feature type="compositionally biased region" description="Low complexity" evidence="1">
    <location>
        <begin position="648"/>
        <end position="662"/>
    </location>
</feature>
<dbReference type="Gene3D" id="1.25.40.10">
    <property type="entry name" value="Tetratricopeptide repeat domain"/>
    <property type="match status" value="1"/>
</dbReference>
<proteinExistence type="predicted"/>
<feature type="region of interest" description="Disordered" evidence="1">
    <location>
        <begin position="47"/>
        <end position="76"/>
    </location>
</feature>
<dbReference type="EMBL" id="JAGSXJ010000015">
    <property type="protein sequence ID" value="KAH6685367.1"/>
    <property type="molecule type" value="Genomic_DNA"/>
</dbReference>
<keyword evidence="3" id="KW-1185">Reference proteome</keyword>
<feature type="region of interest" description="Disordered" evidence="1">
    <location>
        <begin position="594"/>
        <end position="681"/>
    </location>
</feature>
<evidence type="ECO:0000256" key="1">
    <source>
        <dbReference type="SAM" id="MobiDB-lite"/>
    </source>
</evidence>
<dbReference type="OrthoDB" id="185373at2759"/>
<sequence>MSQRAVFRDLQSRHSFICQSCLSALSKPTPAGFGIRHNSSQASRLKAAVSRPRRGLGGSSSQLPIGTRTTPGDAPTDNKAAAALLQKLSEPNNEATFNFFDKDEKGVQKLDTKDAFADVFSGRGELREEVKANFSQSMRELLSDVKQDGSLSNLGIGDPEAMVKEIEAELGTMDDPEAFQEKLNAYINHLEEQLVAQGEVLDHYENMDPEAVEDGAEFVPKARKPQSIPNIPTDVWTINQRKRISKLNSVMERVFREMRRREETTAKTILSVWKSYNLARQTLAKSWSHVPNSVWDLIWKIFSIEADTNPNRFTYLSLLARDMSEAKVALNPEQQLITIEALFVEGFEAKAIENWKRCMSGMGDSGSNTFNDYWELGTRMFCQSGDLVQAERAVNKLLEQQADPHILMPFIRACATQTSEEAQEKAWASYRRLRELLGADMGLEEYDEVIAFFLTTNQTERALFAFVDMMTSGTVDLYAGGRLPSHIGNKFFFGKWLKRLIGAEDLDGAFTVFEFMRSKGIEAAPVQINGLIGAWQRAGGADDLQKADDLAWDMIRARIDFVQTRRLWQHPGGAGAVRLARARPRCQARLAHVHGAVEDARRQPPHDRVRRQHAGRAGRHQGDLCRNGRGSRRPARAQGPRRPRGRPPRAQGCLQLHAARGAGARDGRGHDEPGVEHGVSATETARYEASCRYLC</sequence>
<dbReference type="Proteomes" id="UP000770015">
    <property type="component" value="Unassembled WGS sequence"/>
</dbReference>
<gene>
    <name evidence="2" type="ORF">F5X68DRAFT_210018</name>
</gene>
<feature type="compositionally biased region" description="Basic and acidic residues" evidence="1">
    <location>
        <begin position="595"/>
        <end position="607"/>
    </location>
</feature>
<organism evidence="2 3">
    <name type="scientific">Plectosphaerella plurivora</name>
    <dbReference type="NCBI Taxonomy" id="936078"/>
    <lineage>
        <taxon>Eukaryota</taxon>
        <taxon>Fungi</taxon>
        <taxon>Dikarya</taxon>
        <taxon>Ascomycota</taxon>
        <taxon>Pezizomycotina</taxon>
        <taxon>Sordariomycetes</taxon>
        <taxon>Hypocreomycetidae</taxon>
        <taxon>Glomerellales</taxon>
        <taxon>Plectosphaerellaceae</taxon>
        <taxon>Plectosphaerella</taxon>
    </lineage>
</organism>
<evidence type="ECO:0000313" key="3">
    <source>
        <dbReference type="Proteomes" id="UP000770015"/>
    </source>
</evidence>
<dbReference type="InterPro" id="IPR011990">
    <property type="entry name" value="TPR-like_helical_dom_sf"/>
</dbReference>
<reference evidence="2" key="1">
    <citation type="journal article" date="2021" name="Nat. Commun.">
        <title>Genetic determinants of endophytism in the Arabidopsis root mycobiome.</title>
        <authorList>
            <person name="Mesny F."/>
            <person name="Miyauchi S."/>
            <person name="Thiergart T."/>
            <person name="Pickel B."/>
            <person name="Atanasova L."/>
            <person name="Karlsson M."/>
            <person name="Huettel B."/>
            <person name="Barry K.W."/>
            <person name="Haridas S."/>
            <person name="Chen C."/>
            <person name="Bauer D."/>
            <person name="Andreopoulos W."/>
            <person name="Pangilinan J."/>
            <person name="LaButti K."/>
            <person name="Riley R."/>
            <person name="Lipzen A."/>
            <person name="Clum A."/>
            <person name="Drula E."/>
            <person name="Henrissat B."/>
            <person name="Kohler A."/>
            <person name="Grigoriev I.V."/>
            <person name="Martin F.M."/>
            <person name="Hacquard S."/>
        </authorList>
    </citation>
    <scope>NUCLEOTIDE SEQUENCE</scope>
    <source>
        <strain evidence="2">MPI-SDFR-AT-0117</strain>
    </source>
</reference>
<feature type="compositionally biased region" description="Basic residues" evidence="1">
    <location>
        <begin position="629"/>
        <end position="647"/>
    </location>
</feature>
<feature type="compositionally biased region" description="Basic and acidic residues" evidence="1">
    <location>
        <begin position="663"/>
        <end position="675"/>
    </location>
</feature>
<feature type="compositionally biased region" description="Basic residues" evidence="1">
    <location>
        <begin position="608"/>
        <end position="619"/>
    </location>
</feature>
<dbReference type="AlphaFoldDB" id="A0A9P9A7F6"/>
<protein>
    <recommendedName>
        <fullName evidence="4">Pentatricopeptide repeat-containing protein</fullName>
    </recommendedName>
</protein>
<name>A0A9P9A7F6_9PEZI</name>